<evidence type="ECO:0000256" key="1">
    <source>
        <dbReference type="SAM" id="Phobius"/>
    </source>
</evidence>
<keyword evidence="1" id="KW-0472">Membrane</keyword>
<dbReference type="Proteomes" id="UP001222296">
    <property type="component" value="Chromosome"/>
</dbReference>
<proteinExistence type="predicted"/>
<feature type="transmembrane region" description="Helical" evidence="1">
    <location>
        <begin position="39"/>
        <end position="60"/>
    </location>
</feature>
<sequence length="127" mass="12621">MATVRTEKELGEAIKRGDDTIEIEGDLAKKTIKIRATGTVAWAIAIGAIGIAVYTTIAAIGTGGAAAPAAVAANAFAAPAAVGVLGGAVTYSAIAIAVAAGGVGALTSLRNYKEVSRADNKLVLKKR</sequence>
<dbReference type="EMBL" id="CP121769">
    <property type="protein sequence ID" value="WGE10677.1"/>
    <property type="molecule type" value="Genomic_DNA"/>
</dbReference>
<protein>
    <submittedName>
        <fullName evidence="2">Uncharacterized protein</fullName>
    </submittedName>
</protein>
<organism evidence="2 3">
    <name type="scientific">Glaesserella parasuis</name>
    <name type="common">Haemophilus parasuis</name>
    <dbReference type="NCBI Taxonomy" id="738"/>
    <lineage>
        <taxon>Bacteria</taxon>
        <taxon>Pseudomonadati</taxon>
        <taxon>Pseudomonadota</taxon>
        <taxon>Gammaproteobacteria</taxon>
        <taxon>Pasteurellales</taxon>
        <taxon>Pasteurellaceae</taxon>
        <taxon>Glaesserella</taxon>
    </lineage>
</organism>
<accession>A0AAJ6DAJ3</accession>
<name>A0AAJ6DAJ3_GLAPU</name>
<dbReference type="RefSeq" id="WP_279378623.1">
    <property type="nucleotide sequence ID" value="NZ_CP121769.1"/>
</dbReference>
<gene>
    <name evidence="2" type="ORF">QBL01_03530</name>
</gene>
<keyword evidence="1" id="KW-0812">Transmembrane</keyword>
<evidence type="ECO:0000313" key="3">
    <source>
        <dbReference type="Proteomes" id="UP001222296"/>
    </source>
</evidence>
<keyword evidence="1" id="KW-1133">Transmembrane helix</keyword>
<evidence type="ECO:0000313" key="2">
    <source>
        <dbReference type="EMBL" id="WGE10677.1"/>
    </source>
</evidence>
<feature type="transmembrane region" description="Helical" evidence="1">
    <location>
        <begin position="80"/>
        <end position="107"/>
    </location>
</feature>
<dbReference type="AlphaFoldDB" id="A0AAJ6DAJ3"/>
<reference evidence="2" key="1">
    <citation type="submission" date="2023-04" db="EMBL/GenBank/DDBJ databases">
        <title>Molecular characterization of the Integrative and Conjugative elements harboring multidrug-resistance gene from Glaesserella (Haemophilus) parasuis.</title>
        <authorList>
            <person name="Che Y."/>
            <person name="Zhou L."/>
        </authorList>
    </citation>
    <scope>NUCLEOTIDE SEQUENCE</scope>
    <source>
        <strain evidence="2">Z44</strain>
    </source>
</reference>